<keyword evidence="3" id="KW-1185">Reference proteome</keyword>
<evidence type="ECO:0008006" key="4">
    <source>
        <dbReference type="Google" id="ProtNLM"/>
    </source>
</evidence>
<feature type="transmembrane region" description="Helical" evidence="1">
    <location>
        <begin position="113"/>
        <end position="131"/>
    </location>
</feature>
<accession>A0A1W2C9A2</accession>
<dbReference type="STRING" id="1122930.SAMN02745168_2641"/>
<keyword evidence="1" id="KW-0472">Membrane</keyword>
<dbReference type="AlphaFoldDB" id="A0A1W2C9A2"/>
<dbReference type="RefSeq" id="WP_084235316.1">
    <property type="nucleotide sequence ID" value="NZ_FWXW01000008.1"/>
</dbReference>
<feature type="transmembrane region" description="Helical" evidence="1">
    <location>
        <begin position="54"/>
        <end position="75"/>
    </location>
</feature>
<keyword evidence="1" id="KW-0812">Transmembrane</keyword>
<dbReference type="Gene3D" id="1.20.1260.100">
    <property type="entry name" value="TspO/MBR protein"/>
    <property type="match status" value="1"/>
</dbReference>
<proteinExistence type="predicted"/>
<dbReference type="Proteomes" id="UP000192790">
    <property type="component" value="Unassembled WGS sequence"/>
</dbReference>
<gene>
    <name evidence="2" type="ORF">SAMN02745168_2641</name>
</gene>
<protein>
    <recommendedName>
        <fullName evidence="4">TspO and MBR related proteins</fullName>
    </recommendedName>
</protein>
<evidence type="ECO:0000256" key="1">
    <source>
        <dbReference type="SAM" id="Phobius"/>
    </source>
</evidence>
<reference evidence="2 3" key="1">
    <citation type="submission" date="2017-04" db="EMBL/GenBank/DDBJ databases">
        <authorList>
            <person name="Afonso C.L."/>
            <person name="Miller P.J."/>
            <person name="Scott M.A."/>
            <person name="Spackman E."/>
            <person name="Goraichik I."/>
            <person name="Dimitrov K.M."/>
            <person name="Suarez D.L."/>
            <person name="Swayne D.E."/>
        </authorList>
    </citation>
    <scope>NUCLEOTIDE SEQUENCE [LARGE SCALE GENOMIC DNA]</scope>
    <source>
        <strain evidence="2 3">DSM 12816</strain>
    </source>
</reference>
<dbReference type="InterPro" id="IPR038330">
    <property type="entry name" value="TspO/MBR-related_sf"/>
</dbReference>
<organism evidence="2 3">
    <name type="scientific">Papillibacter cinnamivorans DSM 12816</name>
    <dbReference type="NCBI Taxonomy" id="1122930"/>
    <lineage>
        <taxon>Bacteria</taxon>
        <taxon>Bacillati</taxon>
        <taxon>Bacillota</taxon>
        <taxon>Clostridia</taxon>
        <taxon>Eubacteriales</taxon>
        <taxon>Oscillospiraceae</taxon>
        <taxon>Papillibacter</taxon>
    </lineage>
</organism>
<feature type="transmembrane region" description="Helical" evidence="1">
    <location>
        <begin position="238"/>
        <end position="258"/>
    </location>
</feature>
<feature type="transmembrane region" description="Helical" evidence="1">
    <location>
        <begin position="87"/>
        <end position="107"/>
    </location>
</feature>
<dbReference type="PANTHER" id="PTHR33802">
    <property type="entry name" value="SI:CH211-161H7.5-RELATED"/>
    <property type="match status" value="1"/>
</dbReference>
<feature type="transmembrane region" description="Helical" evidence="1">
    <location>
        <begin position="152"/>
        <end position="173"/>
    </location>
</feature>
<dbReference type="PANTHER" id="PTHR33802:SF1">
    <property type="entry name" value="XK-RELATED PROTEIN"/>
    <property type="match status" value="1"/>
</dbReference>
<dbReference type="OrthoDB" id="5189031at2"/>
<sequence length="267" mass="28572">MKTKSRCPVVTAAAVIAFLAMILVNILANVLPIGGVTTAEAAAEYPNLFSPPGFTFAIWGVIYILLAAHVLYLLGLFRGKGETDEELLCRVGVLFAVSSVLNLLWIFAWHYELVPLSVLLMAGLLAVLLAIMRMLGGKKLTGREALFVKVPFGVYSGWITVAAIANVTALLVWLGWDGFGLSQPVWTVIILALGAVIGAVAAVRFRCVAYLLVFVWAYAGILANHLMASGFAGEYPMVIIAAAASLVLLFASGVYILMGGRKKRGKR</sequence>
<feature type="transmembrane region" description="Helical" evidence="1">
    <location>
        <begin position="210"/>
        <end position="232"/>
    </location>
</feature>
<feature type="transmembrane region" description="Helical" evidence="1">
    <location>
        <begin position="185"/>
        <end position="203"/>
    </location>
</feature>
<evidence type="ECO:0000313" key="3">
    <source>
        <dbReference type="Proteomes" id="UP000192790"/>
    </source>
</evidence>
<feature type="transmembrane region" description="Helical" evidence="1">
    <location>
        <begin position="12"/>
        <end position="34"/>
    </location>
</feature>
<name>A0A1W2C9A2_9FIRM</name>
<dbReference type="EMBL" id="FWXW01000008">
    <property type="protein sequence ID" value="SMC81825.1"/>
    <property type="molecule type" value="Genomic_DNA"/>
</dbReference>
<keyword evidence="1" id="KW-1133">Transmembrane helix</keyword>
<evidence type="ECO:0000313" key="2">
    <source>
        <dbReference type="EMBL" id="SMC81825.1"/>
    </source>
</evidence>